<keyword evidence="5" id="KW-0949">S-adenosyl-L-methionine</keyword>
<comment type="catalytic activity">
    <reaction evidence="4">
        <text>a 2'-deoxycytidine in DNA + S-adenosyl-L-methionine = a 5-methyl-2'-deoxycytidine in DNA + S-adenosyl-L-homocysteine + H(+)</text>
        <dbReference type="Rhea" id="RHEA:13681"/>
        <dbReference type="Rhea" id="RHEA-COMP:11369"/>
        <dbReference type="Rhea" id="RHEA-COMP:11370"/>
        <dbReference type="ChEBI" id="CHEBI:15378"/>
        <dbReference type="ChEBI" id="CHEBI:57856"/>
        <dbReference type="ChEBI" id="CHEBI:59789"/>
        <dbReference type="ChEBI" id="CHEBI:85452"/>
        <dbReference type="ChEBI" id="CHEBI:85454"/>
        <dbReference type="EC" id="2.1.1.37"/>
    </reaction>
</comment>
<evidence type="ECO:0000256" key="1">
    <source>
        <dbReference type="ARBA" id="ARBA00022603"/>
    </source>
</evidence>
<dbReference type="GO" id="GO:0009307">
    <property type="term" value="P:DNA restriction-modification system"/>
    <property type="evidence" value="ECO:0007669"/>
    <property type="project" value="UniProtKB-KW"/>
</dbReference>
<evidence type="ECO:0000256" key="5">
    <source>
        <dbReference type="PROSITE-ProRule" id="PRU01016"/>
    </source>
</evidence>
<dbReference type="EMBL" id="JACCDF010000013">
    <property type="protein sequence ID" value="NYS61983.1"/>
    <property type="molecule type" value="Genomic_DNA"/>
</dbReference>
<dbReference type="SUPFAM" id="SSF53335">
    <property type="entry name" value="S-adenosyl-L-methionine-dependent methyltransferases"/>
    <property type="match status" value="1"/>
</dbReference>
<evidence type="ECO:0000313" key="7">
    <source>
        <dbReference type="Proteomes" id="UP000586119"/>
    </source>
</evidence>
<evidence type="ECO:0000256" key="2">
    <source>
        <dbReference type="ARBA" id="ARBA00022679"/>
    </source>
</evidence>
<dbReference type="InterPro" id="IPR001525">
    <property type="entry name" value="C5_MeTfrase"/>
</dbReference>
<keyword evidence="1 5" id="KW-0489">Methyltransferase</keyword>
<comment type="similarity">
    <text evidence="5">Belongs to the class I-like SAM-binding methyltransferase superfamily. C5-methyltransferase family.</text>
</comment>
<sequence length="455" mass="49309">MSKSTVIYTKIGEHRGKQRLWLEGNRLARTGISPGQRFNLVAGRKSLTLQFAADGAYKVSRRKRGENELPVIDITAAELAEALGKVERVRVVVRGNRIDITIHHHDLAESERMERLLKALSNGEPLEIGSIAHGGGVLDLAIHTGLADAGVPSRLAFANELEGAYLDASLANNPVWDEDSIAIQGPMQDVEWHKLPPVHLLLAGLPCTGASLSGRAKNGLAHAEAHETAGSLFVAFLNAIQTLRPAAVLLENVPPYQNTVSMMVIRNVLSGLGYEVQETVLDGHALGALERRDRLCMLAVSKGIEVDLGKLEPVRQREASLQEVLEPHEAVASRYKAYSYLADKEARDLASGKGFRRQLLDGSEDGLGTIGRGYAKARSTEPFIRHPDDPGLSRLLTKAEHARVKTIPEELVHGLPETVSHELLGQSVVFTAFRAVGRLVGNCLASLKRSDAIAA</sequence>
<dbReference type="RefSeq" id="WP_179931247.1">
    <property type="nucleotide sequence ID" value="NZ_JACCDF010000013.1"/>
</dbReference>
<dbReference type="PROSITE" id="PS51679">
    <property type="entry name" value="SAM_MT_C5"/>
    <property type="match status" value="1"/>
</dbReference>
<reference evidence="6 7" key="1">
    <citation type="journal article" date="2015" name="Int. J. Syst. Evol. Microbiol.">
        <title>Halomonas salicampi sp. nov., a halotolerant and alkalitolerant bacterium isolated from a saltern soil.</title>
        <authorList>
            <person name="Lee J.C."/>
            <person name="Kim Y.S."/>
            <person name="Yun B.S."/>
            <person name="Whang K.S."/>
        </authorList>
    </citation>
    <scope>NUCLEOTIDE SEQUENCE [LARGE SCALE GENOMIC DNA]</scope>
    <source>
        <strain evidence="6 7">BH103</strain>
    </source>
</reference>
<dbReference type="GO" id="GO:0032259">
    <property type="term" value="P:methylation"/>
    <property type="evidence" value="ECO:0007669"/>
    <property type="project" value="UniProtKB-KW"/>
</dbReference>
<dbReference type="Proteomes" id="UP000586119">
    <property type="component" value="Unassembled WGS sequence"/>
</dbReference>
<dbReference type="GO" id="GO:0003886">
    <property type="term" value="F:DNA (cytosine-5-)-methyltransferase activity"/>
    <property type="evidence" value="ECO:0007669"/>
    <property type="project" value="UniProtKB-EC"/>
</dbReference>
<proteinExistence type="inferred from homology"/>
<evidence type="ECO:0000256" key="3">
    <source>
        <dbReference type="ARBA" id="ARBA00022747"/>
    </source>
</evidence>
<keyword evidence="3" id="KW-0680">Restriction system</keyword>
<dbReference type="InterPro" id="IPR029063">
    <property type="entry name" value="SAM-dependent_MTases_sf"/>
</dbReference>
<keyword evidence="7" id="KW-1185">Reference proteome</keyword>
<comment type="caution">
    <text evidence="6">The sequence shown here is derived from an EMBL/GenBank/DDBJ whole genome shotgun (WGS) entry which is preliminary data.</text>
</comment>
<organism evidence="6 7">
    <name type="scientific">Vreelandella salicampi</name>
    <dbReference type="NCBI Taxonomy" id="1449798"/>
    <lineage>
        <taxon>Bacteria</taxon>
        <taxon>Pseudomonadati</taxon>
        <taxon>Pseudomonadota</taxon>
        <taxon>Gammaproteobacteria</taxon>
        <taxon>Oceanospirillales</taxon>
        <taxon>Halomonadaceae</taxon>
        <taxon>Vreelandella</taxon>
    </lineage>
</organism>
<dbReference type="Pfam" id="PF00145">
    <property type="entry name" value="DNA_methylase"/>
    <property type="match status" value="1"/>
</dbReference>
<dbReference type="AlphaFoldDB" id="A0A7Z0LN26"/>
<evidence type="ECO:0000256" key="4">
    <source>
        <dbReference type="ARBA" id="ARBA00047422"/>
    </source>
</evidence>
<accession>A0A7Z0LN26</accession>
<evidence type="ECO:0000313" key="6">
    <source>
        <dbReference type="EMBL" id="NYS61983.1"/>
    </source>
</evidence>
<name>A0A7Z0LN26_9GAMM</name>
<protein>
    <submittedName>
        <fullName evidence="6">DNA cytosine methyltransferase</fullName>
    </submittedName>
</protein>
<gene>
    <name evidence="6" type="ORF">HZS81_14580</name>
</gene>
<feature type="active site" evidence="5">
    <location>
        <position position="207"/>
    </location>
</feature>
<dbReference type="Gene3D" id="3.40.50.150">
    <property type="entry name" value="Vaccinia Virus protein VP39"/>
    <property type="match status" value="1"/>
</dbReference>
<keyword evidence="2 5" id="KW-0808">Transferase</keyword>